<dbReference type="GO" id="GO:0016779">
    <property type="term" value="F:nucleotidyltransferase activity"/>
    <property type="evidence" value="ECO:0007669"/>
    <property type="project" value="UniProtKB-ARBA"/>
</dbReference>
<keyword evidence="3" id="KW-1185">Reference proteome</keyword>
<evidence type="ECO:0000259" key="1">
    <source>
        <dbReference type="Pfam" id="PF12804"/>
    </source>
</evidence>
<dbReference type="OrthoDB" id="4427994at2"/>
<name>A0A1X2BXJ9_9MYCO</name>
<dbReference type="STRING" id="486698.AWC22_26805"/>
<reference evidence="2 3" key="1">
    <citation type="submission" date="2016-01" db="EMBL/GenBank/DDBJ databases">
        <title>The new phylogeny of the genus Mycobacterium.</title>
        <authorList>
            <person name="Tarcisio F."/>
            <person name="Conor M."/>
            <person name="Antonella G."/>
            <person name="Elisabetta G."/>
            <person name="Giulia F.S."/>
            <person name="Sara T."/>
            <person name="Anna F."/>
            <person name="Clotilde B."/>
            <person name="Roberto B."/>
            <person name="Veronica D.S."/>
            <person name="Fabio R."/>
            <person name="Monica P."/>
            <person name="Olivier J."/>
            <person name="Enrico T."/>
            <person name="Nicola S."/>
        </authorList>
    </citation>
    <scope>NUCLEOTIDE SEQUENCE [LARGE SCALE GENOMIC DNA]</scope>
    <source>
        <strain evidence="2 3">DSM 45176</strain>
    </source>
</reference>
<dbReference type="CDD" id="cd04182">
    <property type="entry name" value="GT_2_like_f"/>
    <property type="match status" value="1"/>
</dbReference>
<dbReference type="PANTHER" id="PTHR43777">
    <property type="entry name" value="MOLYBDENUM COFACTOR CYTIDYLYLTRANSFERASE"/>
    <property type="match status" value="1"/>
</dbReference>
<protein>
    <submittedName>
        <fullName evidence="2">Molybdopterin-guanine dinucleotide biosynthesis protein MobA</fullName>
    </submittedName>
</protein>
<dbReference type="Gene3D" id="3.90.550.10">
    <property type="entry name" value="Spore Coat Polysaccharide Biosynthesis Protein SpsA, Chain A"/>
    <property type="match status" value="1"/>
</dbReference>
<evidence type="ECO:0000313" key="3">
    <source>
        <dbReference type="Proteomes" id="UP000193087"/>
    </source>
</evidence>
<dbReference type="PANTHER" id="PTHR43777:SF1">
    <property type="entry name" value="MOLYBDENUM COFACTOR CYTIDYLYLTRANSFERASE"/>
    <property type="match status" value="1"/>
</dbReference>
<comment type="caution">
    <text evidence="2">The sequence shown here is derived from an EMBL/GenBank/DDBJ whole genome shotgun (WGS) entry which is preliminary data.</text>
</comment>
<proteinExistence type="predicted"/>
<dbReference type="AlphaFoldDB" id="A0A1X2BXJ9"/>
<dbReference type="SUPFAM" id="SSF53448">
    <property type="entry name" value="Nucleotide-diphospho-sugar transferases"/>
    <property type="match status" value="1"/>
</dbReference>
<dbReference type="InterPro" id="IPR029044">
    <property type="entry name" value="Nucleotide-diphossugar_trans"/>
</dbReference>
<dbReference type="Proteomes" id="UP000193087">
    <property type="component" value="Unassembled WGS sequence"/>
</dbReference>
<organism evidence="2 3">
    <name type="scientific">Mycobacterium riyadhense</name>
    <dbReference type="NCBI Taxonomy" id="486698"/>
    <lineage>
        <taxon>Bacteria</taxon>
        <taxon>Bacillati</taxon>
        <taxon>Actinomycetota</taxon>
        <taxon>Actinomycetes</taxon>
        <taxon>Mycobacteriales</taxon>
        <taxon>Mycobacteriaceae</taxon>
        <taxon>Mycobacterium</taxon>
    </lineage>
</organism>
<dbReference type="InterPro" id="IPR025877">
    <property type="entry name" value="MobA-like_NTP_Trfase"/>
</dbReference>
<sequence length="195" mass="20259">MRVSLSESIVVGVLLAAGAGRRYGKPKVLVEGWLDAAVSALRDGGCADVIVVLGAAEIPAPSGVIAITAPDWQQGLSASVRAGLAEAKRRNADYAALHVIDTPDVDAKVVARVVDRAFTSRSGLARAYFGDRPGHPVVIAREHWPDVLVRIRGDQGAAAYLRSAPGVEAVECADLASGRDVDEPGSAGRAGSCRR</sequence>
<gene>
    <name evidence="2" type="ORF">AWC22_26805</name>
</gene>
<accession>A0A1X2BXJ9</accession>
<evidence type="ECO:0000313" key="2">
    <source>
        <dbReference type="EMBL" id="ORW68360.1"/>
    </source>
</evidence>
<dbReference type="EMBL" id="LQPQ01000176">
    <property type="protein sequence ID" value="ORW68360.1"/>
    <property type="molecule type" value="Genomic_DNA"/>
</dbReference>
<dbReference type="Pfam" id="PF12804">
    <property type="entry name" value="NTP_transf_3"/>
    <property type="match status" value="1"/>
</dbReference>
<feature type="domain" description="MobA-like NTP transferase" evidence="1">
    <location>
        <begin position="12"/>
        <end position="163"/>
    </location>
</feature>